<dbReference type="OMA" id="VKFYRKE"/>
<dbReference type="STRING" id="52586.A0A0B1PHW4"/>
<sequence>MEIHQSIIARISEVKMVKKRIRDSDLLAKAPVIEDGEADSDDEMDIVNVDFEWFNFKPDTDFHGVKNLLRQLFDVDANLFDLSALTDLILSQPTIGSTVKVDGEEADPYAMISILNLYEHRENPVIQEITQYLLEKSKFSTTLAPLALQINNQMPIGLILSERLINVPADVAAPLYNTLIDEIEAAVEDKEPYNFTHYLIFSKVYQEIESSLDQEDAPKTKKNKASKLTRETFYFHAEDEVLKNHALAFGTFDYNNYQGDGMADSKRAFSEMGIKSQGAVILIEAGKLQGSVEAIRHLINH</sequence>
<dbReference type="Proteomes" id="UP000030854">
    <property type="component" value="Unassembled WGS sequence"/>
</dbReference>
<comment type="caution">
    <text evidence="4">The sequence shown here is derived from an EMBL/GenBank/DDBJ whole genome shotgun (WGS) entry which is preliminary data.</text>
</comment>
<dbReference type="HOGENOM" id="CLU_068770_2_0_1"/>
<dbReference type="PIRSF" id="PIRSF028983">
    <property type="entry name" value="BCP1"/>
    <property type="match status" value="1"/>
</dbReference>
<protein>
    <recommendedName>
        <fullName evidence="3">Protein BCP1</fullName>
    </recommendedName>
</protein>
<dbReference type="InterPro" id="IPR025602">
    <property type="entry name" value="BCP1_family"/>
</dbReference>
<evidence type="ECO:0000313" key="5">
    <source>
        <dbReference type="Proteomes" id="UP000030854"/>
    </source>
</evidence>
<keyword evidence="5" id="KW-1185">Reference proteome</keyword>
<name>A0A0B1PHW4_UNCNE</name>
<comment type="similarity">
    <text evidence="2 3">Belongs to the BCP1 family.</text>
</comment>
<evidence type="ECO:0000256" key="2">
    <source>
        <dbReference type="ARBA" id="ARBA00006781"/>
    </source>
</evidence>
<dbReference type="EMBL" id="JNVN01000144">
    <property type="protein sequence ID" value="KHJ36114.1"/>
    <property type="molecule type" value="Genomic_DNA"/>
</dbReference>
<dbReference type="Pfam" id="PF13862">
    <property type="entry name" value="BCCIP"/>
    <property type="match status" value="1"/>
</dbReference>
<keyword evidence="3" id="KW-0653">Protein transport</keyword>
<comment type="function">
    <text evidence="1 3">Involved in nuclear export, actin cytoskeleton organization and vesicular transport.</text>
</comment>
<dbReference type="AlphaFoldDB" id="A0A0B1PHW4"/>
<dbReference type="GO" id="GO:0005634">
    <property type="term" value="C:nucleus"/>
    <property type="evidence" value="ECO:0007669"/>
    <property type="project" value="UniProtKB-SubCell"/>
</dbReference>
<organism evidence="4 5">
    <name type="scientific">Uncinula necator</name>
    <name type="common">Grape powdery mildew</name>
    <dbReference type="NCBI Taxonomy" id="52586"/>
    <lineage>
        <taxon>Eukaryota</taxon>
        <taxon>Fungi</taxon>
        <taxon>Dikarya</taxon>
        <taxon>Ascomycota</taxon>
        <taxon>Pezizomycotina</taxon>
        <taxon>Leotiomycetes</taxon>
        <taxon>Erysiphales</taxon>
        <taxon>Erysiphaceae</taxon>
        <taxon>Erysiphe</taxon>
    </lineage>
</organism>
<evidence type="ECO:0000313" key="4">
    <source>
        <dbReference type="EMBL" id="KHJ36114.1"/>
    </source>
</evidence>
<evidence type="ECO:0000256" key="3">
    <source>
        <dbReference type="PIRNR" id="PIRNR028983"/>
    </source>
</evidence>
<accession>A0A0B1PHW4</accession>
<evidence type="ECO:0000256" key="1">
    <source>
        <dbReference type="ARBA" id="ARBA00002688"/>
    </source>
</evidence>
<keyword evidence="3" id="KW-0539">Nucleus</keyword>
<comment type="subcellular location">
    <subcellularLocation>
        <location evidence="3">Nucleus</location>
    </subcellularLocation>
</comment>
<reference evidence="4 5" key="1">
    <citation type="journal article" date="2014" name="BMC Genomics">
        <title>Adaptive genomic structural variation in the grape powdery mildew pathogen, Erysiphe necator.</title>
        <authorList>
            <person name="Jones L."/>
            <person name="Riaz S."/>
            <person name="Morales-Cruz A."/>
            <person name="Amrine K.C."/>
            <person name="McGuire B."/>
            <person name="Gubler W.D."/>
            <person name="Walker M.A."/>
            <person name="Cantu D."/>
        </authorList>
    </citation>
    <scope>NUCLEOTIDE SEQUENCE [LARGE SCALE GENOMIC DNA]</scope>
    <source>
        <strain evidence="5">c</strain>
    </source>
</reference>
<gene>
    <name evidence="4" type="ORF">EV44_g0684</name>
</gene>
<dbReference type="PANTHER" id="PTHR13261:SF0">
    <property type="entry name" value="BRCA2 AND CDKN1A-INTERACTING PROTEIN"/>
    <property type="match status" value="1"/>
</dbReference>
<proteinExistence type="inferred from homology"/>
<dbReference type="PANTHER" id="PTHR13261">
    <property type="entry name" value="BRCA2 AND CDKN1A INTERACTING PROTEIN"/>
    <property type="match status" value="1"/>
</dbReference>
<keyword evidence="3" id="KW-0813">Transport</keyword>
<dbReference type="GO" id="GO:0015031">
    <property type="term" value="P:protein transport"/>
    <property type="evidence" value="ECO:0007669"/>
    <property type="project" value="UniProtKB-KW"/>
</dbReference>